<sequence>MCEFEIIDFYSRKQAIADGVLIDVTATAKEAGFRWSVALTDAVWETCVAWTDEDTARKGVPQDETRRLWDVVWVASRAAKASRGTNRVAFEIARVLTEGDETAPQAVQLEAIVGPGDDGEPVVTIQLPGED</sequence>
<accession>A0ABU7RWT5</accession>
<proteinExistence type="predicted"/>
<keyword evidence="2" id="KW-1185">Reference proteome</keyword>
<dbReference type="EMBL" id="JAZGQK010000017">
    <property type="protein sequence ID" value="MEE6260982.1"/>
    <property type="molecule type" value="Genomic_DNA"/>
</dbReference>
<dbReference type="Pfam" id="PF20213">
    <property type="entry name" value="DUF6573"/>
    <property type="match status" value="1"/>
</dbReference>
<name>A0ABU7RWT5_9ACTN</name>
<reference evidence="1 2" key="1">
    <citation type="submission" date="2024-01" db="EMBL/GenBank/DDBJ databases">
        <title>Genome insights into Plantactinospora sonchi sp. nov.</title>
        <authorList>
            <person name="Wang L."/>
        </authorList>
    </citation>
    <scope>NUCLEOTIDE SEQUENCE [LARGE SCALE GENOMIC DNA]</scope>
    <source>
        <strain evidence="1 2">NEAU-QY2</strain>
    </source>
</reference>
<evidence type="ECO:0000313" key="2">
    <source>
        <dbReference type="Proteomes" id="UP001332243"/>
    </source>
</evidence>
<protein>
    <submittedName>
        <fullName evidence="1">DUF6573 family protein</fullName>
    </submittedName>
</protein>
<dbReference type="RefSeq" id="WP_331216085.1">
    <property type="nucleotide sequence ID" value="NZ_JAZGQK010000017.1"/>
</dbReference>
<dbReference type="Proteomes" id="UP001332243">
    <property type="component" value="Unassembled WGS sequence"/>
</dbReference>
<gene>
    <name evidence="1" type="ORF">V1633_21085</name>
</gene>
<organism evidence="1 2">
    <name type="scientific">Plantactinospora sonchi</name>
    <dbReference type="NCBI Taxonomy" id="1544735"/>
    <lineage>
        <taxon>Bacteria</taxon>
        <taxon>Bacillati</taxon>
        <taxon>Actinomycetota</taxon>
        <taxon>Actinomycetes</taxon>
        <taxon>Micromonosporales</taxon>
        <taxon>Micromonosporaceae</taxon>
        <taxon>Plantactinospora</taxon>
    </lineage>
</organism>
<dbReference type="InterPro" id="IPR046480">
    <property type="entry name" value="DUF6573"/>
</dbReference>
<comment type="caution">
    <text evidence="1">The sequence shown here is derived from an EMBL/GenBank/DDBJ whole genome shotgun (WGS) entry which is preliminary data.</text>
</comment>
<evidence type="ECO:0000313" key="1">
    <source>
        <dbReference type="EMBL" id="MEE6260982.1"/>
    </source>
</evidence>